<dbReference type="GO" id="GO:0003677">
    <property type="term" value="F:DNA binding"/>
    <property type="evidence" value="ECO:0007669"/>
    <property type="project" value="UniProtKB-KW"/>
</dbReference>
<evidence type="ECO:0000313" key="3">
    <source>
        <dbReference type="EMBL" id="TPN83434.1"/>
    </source>
</evidence>
<reference evidence="3 4" key="1">
    <citation type="submission" date="2019-06" db="EMBL/GenBank/DDBJ databases">
        <authorList>
            <person name="Meng X."/>
        </authorList>
    </citation>
    <scope>NUCLEOTIDE SEQUENCE [LARGE SCALE GENOMIC DNA]</scope>
    <source>
        <strain evidence="3 4">M625</strain>
    </source>
</reference>
<keyword evidence="4" id="KW-1185">Reference proteome</keyword>
<dbReference type="PANTHER" id="PTHR43140">
    <property type="entry name" value="TYPE-1 RESTRICTION ENZYME ECOKI SPECIFICITY PROTEIN"/>
    <property type="match status" value="1"/>
</dbReference>
<organism evidence="3 4">
    <name type="scientific">Aquimarina algicola</name>
    <dbReference type="NCBI Taxonomy" id="2589995"/>
    <lineage>
        <taxon>Bacteria</taxon>
        <taxon>Pseudomonadati</taxon>
        <taxon>Bacteroidota</taxon>
        <taxon>Flavobacteriia</taxon>
        <taxon>Flavobacteriales</taxon>
        <taxon>Flavobacteriaceae</taxon>
        <taxon>Aquimarina</taxon>
    </lineage>
</organism>
<dbReference type="EMBL" id="VFWZ01000007">
    <property type="protein sequence ID" value="TPN83434.1"/>
    <property type="molecule type" value="Genomic_DNA"/>
</dbReference>
<dbReference type="CDD" id="cd17521">
    <property type="entry name" value="RMtype1_S_Sau13435ORF2165P_TRD2-CR2_like"/>
    <property type="match status" value="1"/>
</dbReference>
<dbReference type="Gene3D" id="3.90.220.20">
    <property type="entry name" value="DNA methylase specificity domains"/>
    <property type="match status" value="2"/>
</dbReference>
<gene>
    <name evidence="3" type="ORF">FHK87_19640</name>
</gene>
<dbReference type="GO" id="GO:0009307">
    <property type="term" value="P:DNA restriction-modification system"/>
    <property type="evidence" value="ECO:0007669"/>
    <property type="project" value="UniProtKB-KW"/>
</dbReference>
<dbReference type="Proteomes" id="UP000315540">
    <property type="component" value="Unassembled WGS sequence"/>
</dbReference>
<dbReference type="PANTHER" id="PTHR43140:SF1">
    <property type="entry name" value="TYPE I RESTRICTION ENZYME ECOKI SPECIFICITY SUBUNIT"/>
    <property type="match status" value="1"/>
</dbReference>
<keyword evidence="1" id="KW-0680">Restriction system</keyword>
<sequence>MSLKFRYVPLTFITDEEQIKAQIKNTIILKYFFDLNNSTIKLNKLIEGTQYGYNASALKSGTNKFLRISDITDGKVDWESVPYCDCSDEETYLLEQEDLLIARTGGTTGKSFLITNPQKKSVFAGYLIRIRANENSNPEFLNLFLNSYVYWSQVTSLNKGEFRPSVNASKLKALLLPKCNEQEQLDAIKLSQGKSVNGYKKLKNEINKALLDYEKCKEISKNIRSQNDIVGKLKQSILQDAIQGKLTEDWRKTNKNIEPASELLKQIKAEKAKLIKEKKIKKEKPLPKISKEEIPFEIPENWDWIRLGNLCSKTGSGKTPRGGKSVYIHSGIKFIRSQNVYDYGLILDNIAHISESIHLSMKSTSVQSEDLLLNITGGSIGRCCVVSKDFDTANINQHVAIIRPIFSRISYYLHSVICSPYFQSEIIRCQTGAGREGLPKGKMDNILIPFPSQDEQEAIIEKIDGLKARSESLKHEIAKSETNAKMLVQAVLKEAFESNENKGTKVIALPTLQDIEEKHFVKRKMLASYIINKSANDEKFGDTKFEKLLYLADYHILKRNFGQEYKQKTAGPYDNKFTYAFFQQTIKAGWFYKQKLGNMNRILPGDKNNKSQISYDFFSNKELQRIGELINKFISFDYKIPEIISTLYAVWNNRIIRKQEISDEYIKQDFLNWDKGKAQYVYPKDRVAPAIKWMKENGFVPDGWGKIIEPPKNKTKKKK</sequence>
<proteinExistence type="predicted"/>
<dbReference type="SUPFAM" id="SSF116734">
    <property type="entry name" value="DNA methylase specificity domain"/>
    <property type="match status" value="2"/>
</dbReference>
<dbReference type="CDD" id="cd17256">
    <property type="entry name" value="RMtype1_S_EcoJA65PI-TRD1-CR1_like"/>
    <property type="match status" value="1"/>
</dbReference>
<dbReference type="AlphaFoldDB" id="A0A504IZ90"/>
<dbReference type="OrthoDB" id="9816225at2"/>
<comment type="caution">
    <text evidence="3">The sequence shown here is derived from an EMBL/GenBank/DDBJ whole genome shotgun (WGS) entry which is preliminary data.</text>
</comment>
<dbReference type="InterPro" id="IPR044946">
    <property type="entry name" value="Restrct_endonuc_typeI_TRD_sf"/>
</dbReference>
<dbReference type="InterPro" id="IPR051212">
    <property type="entry name" value="Type-I_RE_S_subunit"/>
</dbReference>
<dbReference type="RefSeq" id="WP_140595590.1">
    <property type="nucleotide sequence ID" value="NZ_VFWZ01000007.1"/>
</dbReference>
<protein>
    <recommendedName>
        <fullName evidence="5">Type I restriction modification DNA specificity domain-containing protein</fullName>
    </recommendedName>
</protein>
<name>A0A504IZ90_9FLAO</name>
<evidence type="ECO:0008006" key="5">
    <source>
        <dbReference type="Google" id="ProtNLM"/>
    </source>
</evidence>
<evidence type="ECO:0000256" key="2">
    <source>
        <dbReference type="ARBA" id="ARBA00023125"/>
    </source>
</evidence>
<keyword evidence="2" id="KW-0238">DNA-binding</keyword>
<accession>A0A504IZ90</accession>
<evidence type="ECO:0000313" key="4">
    <source>
        <dbReference type="Proteomes" id="UP000315540"/>
    </source>
</evidence>
<evidence type="ECO:0000256" key="1">
    <source>
        <dbReference type="ARBA" id="ARBA00022747"/>
    </source>
</evidence>